<dbReference type="Pfam" id="PF00990">
    <property type="entry name" value="GGDEF"/>
    <property type="match status" value="1"/>
</dbReference>
<dbReference type="GO" id="GO:0000160">
    <property type="term" value="P:phosphorelay signal transduction system"/>
    <property type="evidence" value="ECO:0007669"/>
    <property type="project" value="InterPro"/>
</dbReference>
<dbReference type="SMART" id="SM00448">
    <property type="entry name" value="REC"/>
    <property type="match status" value="1"/>
</dbReference>
<proteinExistence type="predicted"/>
<dbReference type="InterPro" id="IPR001789">
    <property type="entry name" value="Sig_transdc_resp-reg_receiver"/>
</dbReference>
<evidence type="ECO:0000313" key="7">
    <source>
        <dbReference type="EMBL" id="SLM14909.1"/>
    </source>
</evidence>
<dbReference type="PANTHER" id="PTHR45138">
    <property type="entry name" value="REGULATORY COMPONENTS OF SENSORY TRANSDUCTION SYSTEM"/>
    <property type="match status" value="1"/>
</dbReference>
<evidence type="ECO:0000259" key="4">
    <source>
        <dbReference type="PROSITE" id="PS50110"/>
    </source>
</evidence>
<reference evidence="7" key="1">
    <citation type="submission" date="2017-02" db="EMBL/GenBank/DDBJ databases">
        <authorList>
            <person name="Regsiter A."/>
            <person name="William W."/>
        </authorList>
    </citation>
    <scope>NUCLEOTIDE SEQUENCE</scope>
    <source>
        <strain evidence="7">Bib</strain>
    </source>
</reference>
<dbReference type="Pfam" id="PF13188">
    <property type="entry name" value="PAS_8"/>
    <property type="match status" value="1"/>
</dbReference>
<dbReference type="InterPro" id="IPR029787">
    <property type="entry name" value="Nucleotide_cyclase"/>
</dbReference>
<dbReference type="EC" id="2.7.7.65" evidence="1"/>
<dbReference type="GO" id="GO:1902201">
    <property type="term" value="P:negative regulation of bacterial-type flagellum-dependent cell motility"/>
    <property type="evidence" value="ECO:0007669"/>
    <property type="project" value="TreeGrafter"/>
</dbReference>
<evidence type="ECO:0000256" key="3">
    <source>
        <dbReference type="PROSITE-ProRule" id="PRU00169"/>
    </source>
</evidence>
<dbReference type="Gene3D" id="3.30.450.20">
    <property type="entry name" value="PAS domain"/>
    <property type="match status" value="1"/>
</dbReference>
<dbReference type="Gene3D" id="3.40.50.2300">
    <property type="match status" value="1"/>
</dbReference>
<feature type="domain" description="PAS" evidence="5">
    <location>
        <begin position="189"/>
        <end position="233"/>
    </location>
</feature>
<accession>A0A3P3XKP3</accession>
<dbReference type="PROSITE" id="PS50112">
    <property type="entry name" value="PAS"/>
    <property type="match status" value="1"/>
</dbReference>
<feature type="domain" description="Response regulatory" evidence="4">
    <location>
        <begin position="5"/>
        <end position="121"/>
    </location>
</feature>
<evidence type="ECO:0000256" key="2">
    <source>
        <dbReference type="ARBA" id="ARBA00034247"/>
    </source>
</evidence>
<dbReference type="InterPro" id="IPR000014">
    <property type="entry name" value="PAS"/>
</dbReference>
<dbReference type="InterPro" id="IPR043128">
    <property type="entry name" value="Rev_trsase/Diguanyl_cyclase"/>
</dbReference>
<organism evidence="7">
    <name type="scientific">uncultured spirochete</name>
    <dbReference type="NCBI Taxonomy" id="156406"/>
    <lineage>
        <taxon>Bacteria</taxon>
        <taxon>Pseudomonadati</taxon>
        <taxon>Spirochaetota</taxon>
        <taxon>Spirochaetia</taxon>
        <taxon>Spirochaetales</taxon>
        <taxon>environmental samples</taxon>
    </lineage>
</organism>
<dbReference type="GO" id="GO:0005886">
    <property type="term" value="C:plasma membrane"/>
    <property type="evidence" value="ECO:0007669"/>
    <property type="project" value="TreeGrafter"/>
</dbReference>
<dbReference type="NCBIfam" id="TIGR00229">
    <property type="entry name" value="sensory_box"/>
    <property type="match status" value="1"/>
</dbReference>
<dbReference type="PROSITE" id="PS50110">
    <property type="entry name" value="RESPONSE_REGULATORY"/>
    <property type="match status" value="1"/>
</dbReference>
<dbReference type="SMART" id="SM00267">
    <property type="entry name" value="GGDEF"/>
    <property type="match status" value="1"/>
</dbReference>
<name>A0A3P3XKP3_9SPIR</name>
<dbReference type="PROSITE" id="PS50887">
    <property type="entry name" value="GGDEF"/>
    <property type="match status" value="1"/>
</dbReference>
<dbReference type="SUPFAM" id="SSF55073">
    <property type="entry name" value="Nucleotide cyclase"/>
    <property type="match status" value="1"/>
</dbReference>
<dbReference type="SUPFAM" id="SSF52172">
    <property type="entry name" value="CheY-like"/>
    <property type="match status" value="1"/>
</dbReference>
<sequence length="451" mass="51317">MSSIRILLVEDSITQAMRLRYVLEAEGFDVDVAANGADALTFLENNAPDLIISDVMMPKMNGYELCRKIRENPRYKETPIMLVTTLSDPTDVIRALEAGADNFTTKPYNEQALISRIRYILANAEIRKQRGSEIGIEVFFSGKKYFINSTRIQMIEFLLSTYESAIQKNQELFISNNKLKEALDNIITLQRNYRQLLETSQDAILVYDKDKMIRYANPAAHALFSKEQKGLIGARLPIEEDISTQKEIEIKDPYGNTIFLDARSVSTDWDNETMTLSVLRDITESTQLRKELEQISLTDDLTGLYNRRGFKILSERMIKLARRLQANMFILFGDMDGLKTINDTLGHLEGDNAIRTMASIFKSAFRESDLVARMGGDEFAVIGLINENFVPNRLVERMNELIGSFNAKGEAKFKLAVSIGIERIAYDSQVPIEEMLSVADTKMYKEKEGKR</sequence>
<dbReference type="PANTHER" id="PTHR45138:SF9">
    <property type="entry name" value="DIGUANYLATE CYCLASE DGCM-RELATED"/>
    <property type="match status" value="1"/>
</dbReference>
<dbReference type="EMBL" id="FWDM01000031">
    <property type="protein sequence ID" value="SLM14909.1"/>
    <property type="molecule type" value="Genomic_DNA"/>
</dbReference>
<dbReference type="GO" id="GO:0052621">
    <property type="term" value="F:diguanylate cyclase activity"/>
    <property type="evidence" value="ECO:0007669"/>
    <property type="project" value="UniProtKB-EC"/>
</dbReference>
<dbReference type="CDD" id="cd01949">
    <property type="entry name" value="GGDEF"/>
    <property type="match status" value="1"/>
</dbReference>
<dbReference type="InterPro" id="IPR035965">
    <property type="entry name" value="PAS-like_dom_sf"/>
</dbReference>
<dbReference type="GO" id="GO:0043709">
    <property type="term" value="P:cell adhesion involved in single-species biofilm formation"/>
    <property type="evidence" value="ECO:0007669"/>
    <property type="project" value="TreeGrafter"/>
</dbReference>
<gene>
    <name evidence="7" type="ORF">SPIROBIBN47_370015</name>
</gene>
<dbReference type="AlphaFoldDB" id="A0A3P3XKP3"/>
<dbReference type="Pfam" id="PF00072">
    <property type="entry name" value="Response_reg"/>
    <property type="match status" value="1"/>
</dbReference>
<dbReference type="Gene3D" id="3.30.70.270">
    <property type="match status" value="1"/>
</dbReference>
<dbReference type="SMART" id="SM00091">
    <property type="entry name" value="PAS"/>
    <property type="match status" value="1"/>
</dbReference>
<dbReference type="InterPro" id="IPR011006">
    <property type="entry name" value="CheY-like_superfamily"/>
</dbReference>
<dbReference type="NCBIfam" id="TIGR00254">
    <property type="entry name" value="GGDEF"/>
    <property type="match status" value="1"/>
</dbReference>
<protein>
    <recommendedName>
        <fullName evidence="1">diguanylate cyclase</fullName>
        <ecNumber evidence="1">2.7.7.65</ecNumber>
    </recommendedName>
</protein>
<evidence type="ECO:0000259" key="6">
    <source>
        <dbReference type="PROSITE" id="PS50887"/>
    </source>
</evidence>
<evidence type="ECO:0000259" key="5">
    <source>
        <dbReference type="PROSITE" id="PS50112"/>
    </source>
</evidence>
<dbReference type="InterPro" id="IPR000160">
    <property type="entry name" value="GGDEF_dom"/>
</dbReference>
<dbReference type="SUPFAM" id="SSF55785">
    <property type="entry name" value="PYP-like sensor domain (PAS domain)"/>
    <property type="match status" value="1"/>
</dbReference>
<feature type="domain" description="GGDEF" evidence="6">
    <location>
        <begin position="326"/>
        <end position="451"/>
    </location>
</feature>
<keyword evidence="3" id="KW-0597">Phosphoprotein</keyword>
<evidence type="ECO:0000256" key="1">
    <source>
        <dbReference type="ARBA" id="ARBA00012528"/>
    </source>
</evidence>
<dbReference type="InterPro" id="IPR050469">
    <property type="entry name" value="Diguanylate_Cyclase"/>
</dbReference>
<feature type="modified residue" description="4-aspartylphosphate" evidence="3">
    <location>
        <position position="54"/>
    </location>
</feature>
<comment type="catalytic activity">
    <reaction evidence="2">
        <text>2 GTP = 3',3'-c-di-GMP + 2 diphosphate</text>
        <dbReference type="Rhea" id="RHEA:24898"/>
        <dbReference type="ChEBI" id="CHEBI:33019"/>
        <dbReference type="ChEBI" id="CHEBI:37565"/>
        <dbReference type="ChEBI" id="CHEBI:58805"/>
        <dbReference type="EC" id="2.7.7.65"/>
    </reaction>
</comment>